<dbReference type="EMBL" id="BMNA01000004">
    <property type="protein sequence ID" value="GGM02474.1"/>
    <property type="molecule type" value="Genomic_DNA"/>
</dbReference>
<dbReference type="CDD" id="cd10548">
    <property type="entry name" value="cupin_CDO"/>
    <property type="match status" value="1"/>
</dbReference>
<dbReference type="Gene3D" id="2.60.120.10">
    <property type="entry name" value="Jelly Rolls"/>
    <property type="match status" value="1"/>
</dbReference>
<dbReference type="Pfam" id="PF05995">
    <property type="entry name" value="CDO_I"/>
    <property type="match status" value="1"/>
</dbReference>
<feature type="binding site" evidence="6">
    <location>
        <position position="110"/>
    </location>
    <ligand>
        <name>Fe cation</name>
        <dbReference type="ChEBI" id="CHEBI:24875"/>
        <note>catalytic</note>
    </ligand>
</feature>
<proteinExistence type="inferred from homology"/>
<accession>A0A917SXD5</accession>
<evidence type="ECO:0000256" key="4">
    <source>
        <dbReference type="ARBA" id="ARBA00023002"/>
    </source>
</evidence>
<dbReference type="PANTHER" id="PTHR12918:SF1">
    <property type="entry name" value="CYSTEINE DIOXYGENASE TYPE 1"/>
    <property type="match status" value="1"/>
</dbReference>
<keyword evidence="4" id="KW-0560">Oxidoreductase</keyword>
<dbReference type="SUPFAM" id="SSF51182">
    <property type="entry name" value="RmlC-like cupins"/>
    <property type="match status" value="1"/>
</dbReference>
<keyword evidence="3 8" id="KW-0223">Dioxygenase</keyword>
<evidence type="ECO:0000313" key="8">
    <source>
        <dbReference type="EMBL" id="GGM02474.1"/>
    </source>
</evidence>
<feature type="binding site" evidence="6">
    <location>
        <position position="158"/>
    </location>
    <ligand>
        <name>Fe cation</name>
        <dbReference type="ChEBI" id="CHEBI:24875"/>
        <note>catalytic</note>
    </ligand>
</feature>
<keyword evidence="5 6" id="KW-0408">Iron</keyword>
<evidence type="ECO:0000256" key="3">
    <source>
        <dbReference type="ARBA" id="ARBA00022964"/>
    </source>
</evidence>
<evidence type="ECO:0000313" key="9">
    <source>
        <dbReference type="Proteomes" id="UP000655208"/>
    </source>
</evidence>
<comment type="similarity">
    <text evidence="1">Belongs to the cysteine dioxygenase family.</text>
</comment>
<dbReference type="InterPro" id="IPR010300">
    <property type="entry name" value="CDO_1"/>
</dbReference>
<dbReference type="GO" id="GO:0016702">
    <property type="term" value="F:oxidoreductase activity, acting on single donors with incorporation of molecular oxygen, incorporation of two atoms of oxygen"/>
    <property type="evidence" value="ECO:0007669"/>
    <property type="project" value="InterPro"/>
</dbReference>
<evidence type="ECO:0000256" key="1">
    <source>
        <dbReference type="ARBA" id="ARBA00006622"/>
    </source>
</evidence>
<protein>
    <submittedName>
        <fullName evidence="8">Cysteine dioxygenase</fullName>
    </submittedName>
</protein>
<reference evidence="8" key="1">
    <citation type="journal article" date="2014" name="Int. J. Syst. Evol. Microbiol.">
        <title>Complete genome sequence of Corynebacterium casei LMG S-19264T (=DSM 44701T), isolated from a smear-ripened cheese.</title>
        <authorList>
            <consortium name="US DOE Joint Genome Institute (JGI-PGF)"/>
            <person name="Walter F."/>
            <person name="Albersmeier A."/>
            <person name="Kalinowski J."/>
            <person name="Ruckert C."/>
        </authorList>
    </citation>
    <scope>NUCLEOTIDE SEQUENCE</scope>
    <source>
        <strain evidence="8">CGMCC 4.7308</strain>
    </source>
</reference>
<keyword evidence="9" id="KW-1185">Reference proteome</keyword>
<comment type="caution">
    <text evidence="8">The sequence shown here is derived from an EMBL/GenBank/DDBJ whole genome shotgun (WGS) entry which is preliminary data.</text>
</comment>
<dbReference type="RefSeq" id="WP_188941692.1">
    <property type="nucleotide sequence ID" value="NZ_BMNA01000004.1"/>
</dbReference>
<gene>
    <name evidence="8" type="ORF">GCM10011594_23220</name>
</gene>
<evidence type="ECO:0000256" key="2">
    <source>
        <dbReference type="ARBA" id="ARBA00022723"/>
    </source>
</evidence>
<reference evidence="8" key="2">
    <citation type="submission" date="2020-09" db="EMBL/GenBank/DDBJ databases">
        <authorList>
            <person name="Sun Q."/>
            <person name="Zhou Y."/>
        </authorList>
    </citation>
    <scope>NUCLEOTIDE SEQUENCE</scope>
    <source>
        <strain evidence="8">CGMCC 4.7308</strain>
    </source>
</reference>
<sequence length="205" mass="21940">MSTAEALHPAGDRARVEPPADPDAVVPAAASVDLHRVAEPAVTLDRLPGRDLAPAELLELVAAVAADPERWEAHVAFGEGGRRHYALLHRDAHVDVWVLCWVPENDTGWHDHDISSGAVAVTRGLLVEHNLAVGAGSTGVPTPVPGGRAFSFGPDHIHRLTGLAPASVSIHAYSPPLWRMGQYTLRGGVLRRRSVSYADELRPLD</sequence>
<dbReference type="Proteomes" id="UP000655208">
    <property type="component" value="Unassembled WGS sequence"/>
</dbReference>
<feature type="binding site" evidence="6">
    <location>
        <position position="112"/>
    </location>
    <ligand>
        <name>Fe cation</name>
        <dbReference type="ChEBI" id="CHEBI:24875"/>
        <note>catalytic</note>
    </ligand>
</feature>
<evidence type="ECO:0000256" key="5">
    <source>
        <dbReference type="ARBA" id="ARBA00023004"/>
    </source>
</evidence>
<dbReference type="AlphaFoldDB" id="A0A917SXD5"/>
<dbReference type="InterPro" id="IPR011051">
    <property type="entry name" value="RmlC_Cupin_sf"/>
</dbReference>
<feature type="region of interest" description="Disordered" evidence="7">
    <location>
        <begin position="1"/>
        <end position="22"/>
    </location>
</feature>
<organism evidence="8 9">
    <name type="scientific">Nakamurella endophytica</name>
    <dbReference type="NCBI Taxonomy" id="1748367"/>
    <lineage>
        <taxon>Bacteria</taxon>
        <taxon>Bacillati</taxon>
        <taxon>Actinomycetota</taxon>
        <taxon>Actinomycetes</taxon>
        <taxon>Nakamurellales</taxon>
        <taxon>Nakamurellaceae</taxon>
        <taxon>Nakamurella</taxon>
    </lineage>
</organism>
<keyword evidence="2 6" id="KW-0479">Metal-binding</keyword>
<evidence type="ECO:0000256" key="6">
    <source>
        <dbReference type="PIRSR" id="PIRSR610300-51"/>
    </source>
</evidence>
<evidence type="ECO:0000256" key="7">
    <source>
        <dbReference type="SAM" id="MobiDB-lite"/>
    </source>
</evidence>
<dbReference type="GO" id="GO:0008198">
    <property type="term" value="F:ferrous iron binding"/>
    <property type="evidence" value="ECO:0007669"/>
    <property type="project" value="TreeGrafter"/>
</dbReference>
<dbReference type="InterPro" id="IPR014710">
    <property type="entry name" value="RmlC-like_jellyroll"/>
</dbReference>
<dbReference type="PANTHER" id="PTHR12918">
    <property type="entry name" value="CYSTEINE DIOXYGENASE"/>
    <property type="match status" value="1"/>
</dbReference>
<name>A0A917SXD5_9ACTN</name>